<keyword evidence="2" id="KW-1185">Reference proteome</keyword>
<dbReference type="EMBL" id="JAIVGD010000011">
    <property type="protein sequence ID" value="KAH0769444.1"/>
    <property type="molecule type" value="Genomic_DNA"/>
</dbReference>
<name>A0ABQ7VLP6_SOLTU</name>
<reference evidence="1 2" key="1">
    <citation type="journal article" date="2021" name="bioRxiv">
        <title>Chromosome-scale and haplotype-resolved genome assembly of a tetraploid potato cultivar.</title>
        <authorList>
            <person name="Sun H."/>
            <person name="Jiao W.-B."/>
            <person name="Krause K."/>
            <person name="Campoy J.A."/>
            <person name="Goel M."/>
            <person name="Folz-Donahue K."/>
            <person name="Kukat C."/>
            <person name="Huettel B."/>
            <person name="Schneeberger K."/>
        </authorList>
    </citation>
    <scope>NUCLEOTIDE SEQUENCE [LARGE SCALE GENOMIC DNA]</scope>
    <source>
        <strain evidence="1">SolTubOtavaFocal</strain>
        <tissue evidence="1">Leaves</tissue>
    </source>
</reference>
<organism evidence="1 2">
    <name type="scientific">Solanum tuberosum</name>
    <name type="common">Potato</name>
    <dbReference type="NCBI Taxonomy" id="4113"/>
    <lineage>
        <taxon>Eukaryota</taxon>
        <taxon>Viridiplantae</taxon>
        <taxon>Streptophyta</taxon>
        <taxon>Embryophyta</taxon>
        <taxon>Tracheophyta</taxon>
        <taxon>Spermatophyta</taxon>
        <taxon>Magnoliopsida</taxon>
        <taxon>eudicotyledons</taxon>
        <taxon>Gunneridae</taxon>
        <taxon>Pentapetalae</taxon>
        <taxon>asterids</taxon>
        <taxon>lamiids</taxon>
        <taxon>Solanales</taxon>
        <taxon>Solanaceae</taxon>
        <taxon>Solanoideae</taxon>
        <taxon>Solaneae</taxon>
        <taxon>Solanum</taxon>
    </lineage>
</organism>
<accession>A0ABQ7VLP6</accession>
<proteinExistence type="predicted"/>
<evidence type="ECO:0000313" key="1">
    <source>
        <dbReference type="EMBL" id="KAH0769444.1"/>
    </source>
</evidence>
<comment type="caution">
    <text evidence="1">The sequence shown here is derived from an EMBL/GenBank/DDBJ whole genome shotgun (WGS) entry which is preliminary data.</text>
</comment>
<gene>
    <name evidence="1" type="ORF">KY290_013425</name>
</gene>
<sequence length="102" mass="11831">MVNFEFGLAILRAKVRAAVGMETPPYPMAGMREEESHNLHLSWSSETIQLKFGIEMLKDNTRTQEGIEEYMDDILCLCNQPKPIKIKEARINYMILELRKKS</sequence>
<protein>
    <submittedName>
        <fullName evidence="1">Uncharacterized protein</fullName>
    </submittedName>
</protein>
<dbReference type="Proteomes" id="UP000826656">
    <property type="component" value="Unassembled WGS sequence"/>
</dbReference>
<evidence type="ECO:0000313" key="2">
    <source>
        <dbReference type="Proteomes" id="UP000826656"/>
    </source>
</evidence>